<dbReference type="Proteomes" id="UP000683497">
    <property type="component" value="Chromosome"/>
</dbReference>
<reference evidence="1 2" key="1">
    <citation type="submission" date="2021-06" db="EMBL/GenBank/DDBJ databases">
        <title>Leclercia pneumoniae sp. nov.</title>
        <authorList>
            <person name="Hoenemann M."/>
            <person name="Viehweger A."/>
            <person name="Dietze N."/>
        </authorList>
    </citation>
    <scope>NUCLEOTIDE SEQUENCE [LARGE SCALE GENOMIC DNA]</scope>
    <source>
        <strain evidence="2">49125</strain>
    </source>
</reference>
<evidence type="ECO:0000313" key="2">
    <source>
        <dbReference type="Proteomes" id="UP000683497"/>
    </source>
</evidence>
<gene>
    <name evidence="1" type="ORF">KQ929_01195</name>
</gene>
<accession>A0ABX8K280</accession>
<protein>
    <submittedName>
        <fullName evidence="1">DUF2531 family protein</fullName>
    </submittedName>
</protein>
<organism evidence="1 2">
    <name type="scientific">Leclercia pneumoniae</name>
    <dbReference type="NCBI Taxonomy" id="2815358"/>
    <lineage>
        <taxon>Bacteria</taxon>
        <taxon>Pseudomonadati</taxon>
        <taxon>Pseudomonadota</taxon>
        <taxon>Gammaproteobacteria</taxon>
        <taxon>Enterobacterales</taxon>
        <taxon>Enterobacteriaceae</taxon>
        <taxon>Leclercia</taxon>
    </lineage>
</organism>
<dbReference type="InterPro" id="IPR019684">
    <property type="entry name" value="HofP"/>
</dbReference>
<proteinExistence type="predicted"/>
<evidence type="ECO:0000313" key="1">
    <source>
        <dbReference type="EMBL" id="QWW79912.1"/>
    </source>
</evidence>
<sequence length="105" mass="11920">MRDPFQPPPSNCPNGKTGEWRYSGVVSGKRPLGIVRDANGRWLRVRDGETLPTGWRVLAFNEKELVIDTLAACEPQHWRWPREGTTKNENRDRRAITDLHAAADG</sequence>
<dbReference type="EMBL" id="CP076838">
    <property type="protein sequence ID" value="QWW79912.1"/>
    <property type="molecule type" value="Genomic_DNA"/>
</dbReference>
<name>A0ABX8K280_9ENTR</name>
<dbReference type="RefSeq" id="WP_207292518.1">
    <property type="nucleotide sequence ID" value="NZ_CP076838.1"/>
</dbReference>
<keyword evidence="2" id="KW-1185">Reference proteome</keyword>
<dbReference type="Pfam" id="PF10748">
    <property type="entry name" value="HofP"/>
    <property type="match status" value="1"/>
</dbReference>